<dbReference type="OrthoDB" id="9854898at2"/>
<gene>
    <name evidence="2" type="ORF">RSO01_36380</name>
</gene>
<protein>
    <submittedName>
        <fullName evidence="2">Uncharacterized protein</fullName>
    </submittedName>
</protein>
<keyword evidence="3" id="KW-1185">Reference proteome</keyword>
<dbReference type="Proteomes" id="UP000321058">
    <property type="component" value="Unassembled WGS sequence"/>
</dbReference>
<proteinExistence type="predicted"/>
<dbReference type="RefSeq" id="WP_147150561.1">
    <property type="nucleotide sequence ID" value="NZ_BKAJ01000066.1"/>
</dbReference>
<evidence type="ECO:0000313" key="2">
    <source>
        <dbReference type="EMBL" id="GEP56472.1"/>
    </source>
</evidence>
<comment type="caution">
    <text evidence="2">The sequence shown here is derived from an EMBL/GenBank/DDBJ whole genome shotgun (WGS) entry which is preliminary data.</text>
</comment>
<dbReference type="EMBL" id="BKAJ01000066">
    <property type="protein sequence ID" value="GEP56472.1"/>
    <property type="molecule type" value="Genomic_DNA"/>
</dbReference>
<keyword evidence="1" id="KW-0472">Membrane</keyword>
<evidence type="ECO:0000313" key="3">
    <source>
        <dbReference type="Proteomes" id="UP000321058"/>
    </source>
</evidence>
<dbReference type="AlphaFoldDB" id="A0A512NC03"/>
<sequence length="79" mass="8551">MKRKSRTTARPFRPDALTWIDFLVMGAIALTFIAIASTTISHAKASDYNDPPTFSVDSGRSSAAADLIKARIGIALLNR</sequence>
<name>A0A512NC03_9HYPH</name>
<accession>A0A512NC03</accession>
<keyword evidence="1" id="KW-0812">Transmembrane</keyword>
<reference evidence="2 3" key="1">
    <citation type="submission" date="2019-07" db="EMBL/GenBank/DDBJ databases">
        <title>Whole genome shotgun sequence of Reyranella soli NBRC 108950.</title>
        <authorList>
            <person name="Hosoyama A."/>
            <person name="Uohara A."/>
            <person name="Ohji S."/>
            <person name="Ichikawa N."/>
        </authorList>
    </citation>
    <scope>NUCLEOTIDE SEQUENCE [LARGE SCALE GENOMIC DNA]</scope>
    <source>
        <strain evidence="2 3">NBRC 108950</strain>
    </source>
</reference>
<keyword evidence="1" id="KW-1133">Transmembrane helix</keyword>
<evidence type="ECO:0000256" key="1">
    <source>
        <dbReference type="SAM" id="Phobius"/>
    </source>
</evidence>
<organism evidence="2 3">
    <name type="scientific">Reyranella soli</name>
    <dbReference type="NCBI Taxonomy" id="1230389"/>
    <lineage>
        <taxon>Bacteria</taxon>
        <taxon>Pseudomonadati</taxon>
        <taxon>Pseudomonadota</taxon>
        <taxon>Alphaproteobacteria</taxon>
        <taxon>Hyphomicrobiales</taxon>
        <taxon>Reyranellaceae</taxon>
        <taxon>Reyranella</taxon>
    </lineage>
</organism>
<feature type="transmembrane region" description="Helical" evidence="1">
    <location>
        <begin position="20"/>
        <end position="40"/>
    </location>
</feature>